<proteinExistence type="predicted"/>
<protein>
    <submittedName>
        <fullName evidence="2">Uncharacterized protein</fullName>
    </submittedName>
</protein>
<name>A0A1Z3NC15_BDEBC</name>
<evidence type="ECO:0000313" key="2">
    <source>
        <dbReference type="EMBL" id="ASD64971.1"/>
    </source>
</evidence>
<reference evidence="2 3" key="1">
    <citation type="submission" date="2017-04" db="EMBL/GenBank/DDBJ databases">
        <title>Whole genome sequence of Bdellovibrio bacteriovorus strain SSB218315.</title>
        <authorList>
            <person name="Oyedara O."/>
            <person name="Rodriguez-Perez M.A."/>
        </authorList>
    </citation>
    <scope>NUCLEOTIDE SEQUENCE [LARGE SCALE GENOMIC DNA]</scope>
    <source>
        <strain evidence="2 3">SSB218315</strain>
    </source>
</reference>
<dbReference type="RefSeq" id="WP_088566393.1">
    <property type="nucleotide sequence ID" value="NZ_CP020946.1"/>
</dbReference>
<dbReference type="Proteomes" id="UP000197003">
    <property type="component" value="Chromosome"/>
</dbReference>
<organism evidence="2 3">
    <name type="scientific">Bdellovibrio bacteriovorus</name>
    <dbReference type="NCBI Taxonomy" id="959"/>
    <lineage>
        <taxon>Bacteria</taxon>
        <taxon>Pseudomonadati</taxon>
        <taxon>Bdellovibrionota</taxon>
        <taxon>Bdellovibrionia</taxon>
        <taxon>Bdellovibrionales</taxon>
        <taxon>Pseudobdellovibrionaceae</taxon>
        <taxon>Bdellovibrio</taxon>
    </lineage>
</organism>
<feature type="region of interest" description="Disordered" evidence="1">
    <location>
        <begin position="42"/>
        <end position="62"/>
    </location>
</feature>
<sequence>MSKKSALILSLVAAVLLIFTFCHFYGGSPDETADETLAVQETTGVPAESVAPPVKAEPPPVDVSAAPPSAGFLPTEMEDPGKFAAYQQKLKEMAVCLNMQMNTLDPNVEINFDTFNQVINPDLGDIVTQTEEWTATDIRTKGGELRRIYIENAPSIEAGSSRTLKYEAFSADGTAKALPLSKEQMSNPSDALVASLEADGEVVSRSISRRIYYQNGDDLLLVEKNGRIFSFELTHDGATFRCSGADKASSFQCQCRNNP</sequence>
<feature type="compositionally biased region" description="Low complexity" evidence="1">
    <location>
        <begin position="45"/>
        <end position="54"/>
    </location>
</feature>
<evidence type="ECO:0000256" key="1">
    <source>
        <dbReference type="SAM" id="MobiDB-lite"/>
    </source>
</evidence>
<dbReference type="AlphaFoldDB" id="A0A1Z3NC15"/>
<gene>
    <name evidence="2" type="ORF">B9G79_16050</name>
</gene>
<evidence type="ECO:0000313" key="3">
    <source>
        <dbReference type="Proteomes" id="UP000197003"/>
    </source>
</evidence>
<dbReference type="OrthoDB" id="9342614at2"/>
<dbReference type="EMBL" id="CP020946">
    <property type="protein sequence ID" value="ASD64971.1"/>
    <property type="molecule type" value="Genomic_DNA"/>
</dbReference>
<accession>A0A1Z3NC15</accession>